<keyword evidence="1" id="KW-0224">Dipeptidase</keyword>
<evidence type="ECO:0000313" key="2">
    <source>
        <dbReference type="EMBL" id="TNY48661.1"/>
    </source>
</evidence>
<dbReference type="GO" id="GO:0016805">
    <property type="term" value="F:dipeptidase activity"/>
    <property type="evidence" value="ECO:0007669"/>
    <property type="project" value="UniProtKB-KW"/>
</dbReference>
<dbReference type="GO" id="GO:0006508">
    <property type="term" value="P:proteolysis"/>
    <property type="evidence" value="ECO:0007669"/>
    <property type="project" value="UniProtKB-KW"/>
</dbReference>
<protein>
    <recommendedName>
        <fullName evidence="1">Dipeptidase</fullName>
        <ecNumber evidence="1">3.4.-.-</ecNumber>
    </recommendedName>
</protein>
<dbReference type="Pfam" id="PF03577">
    <property type="entry name" value="Peptidase_C69"/>
    <property type="match status" value="1"/>
</dbReference>
<organism evidence="2 3">
    <name type="scientific">Streptococcus pyogenes</name>
    <dbReference type="NCBI Taxonomy" id="1314"/>
    <lineage>
        <taxon>Bacteria</taxon>
        <taxon>Bacillati</taxon>
        <taxon>Bacillota</taxon>
        <taxon>Bacilli</taxon>
        <taxon>Lactobacillales</taxon>
        <taxon>Streptococcaceae</taxon>
        <taxon>Streptococcus</taxon>
    </lineage>
</organism>
<accession>A0A660A920</accession>
<comment type="caution">
    <text evidence="2">The sequence shown here is derived from an EMBL/GenBank/DDBJ whole genome shotgun (WGS) entry which is preliminary data.</text>
</comment>
<dbReference type="InterPro" id="IPR005322">
    <property type="entry name" value="Peptidase_C69"/>
</dbReference>
<dbReference type="EC" id="3.4.-.-" evidence="1"/>
<comment type="catalytic activity">
    <reaction evidence="1">
        <text>an L-aminoacyl-L-amino acid + H2O = 2 an L-alpha-amino acid</text>
        <dbReference type="Rhea" id="RHEA:48940"/>
        <dbReference type="ChEBI" id="CHEBI:15377"/>
        <dbReference type="ChEBI" id="CHEBI:59869"/>
        <dbReference type="ChEBI" id="CHEBI:77460"/>
    </reaction>
</comment>
<sequence>MRPNKPQEIAAIQWMAYGSMPFNKVSTCSRSSSIPSIAKLP</sequence>
<keyword evidence="1" id="KW-0645">Protease</keyword>
<dbReference type="Proteomes" id="UP000316580">
    <property type="component" value="Unassembled WGS sequence"/>
</dbReference>
<dbReference type="EMBL" id="VCID01000069">
    <property type="protein sequence ID" value="TNY48661.1"/>
    <property type="molecule type" value="Genomic_DNA"/>
</dbReference>
<comment type="similarity">
    <text evidence="1">Belongs to the peptidase C69 family.</text>
</comment>
<proteinExistence type="inferred from homology"/>
<dbReference type="GO" id="GO:0070004">
    <property type="term" value="F:cysteine-type exopeptidase activity"/>
    <property type="evidence" value="ECO:0007669"/>
    <property type="project" value="InterPro"/>
</dbReference>
<gene>
    <name evidence="2" type="ORF">FGO82_00275</name>
</gene>
<evidence type="ECO:0000256" key="1">
    <source>
        <dbReference type="RuleBase" id="RU364089"/>
    </source>
</evidence>
<keyword evidence="1" id="KW-0378">Hydrolase</keyword>
<name>A0A660A920_STRPY</name>
<feature type="non-terminal residue" evidence="2">
    <location>
        <position position="41"/>
    </location>
</feature>
<evidence type="ECO:0000313" key="3">
    <source>
        <dbReference type="Proteomes" id="UP000316580"/>
    </source>
</evidence>
<dbReference type="AlphaFoldDB" id="A0A660A920"/>
<reference evidence="2 3" key="1">
    <citation type="submission" date="2019-05" db="EMBL/GenBank/DDBJ databases">
        <title>Novel genomic isolates of S.pyogenes and S.dysgalactiae subsp. equisimilis associated to necrotising fasciitis (NSTI).</title>
        <authorList>
            <person name="Barrantes I."/>
        </authorList>
    </citation>
    <scope>NUCLEOTIDE SEQUENCE [LARGE SCALE GENOMIC DNA]</scope>
    <source>
        <strain evidence="2 3">SPY6028</strain>
    </source>
</reference>